<feature type="domain" description="SGNH hydrolase-type esterase" evidence="2">
    <location>
        <begin position="632"/>
        <end position="772"/>
    </location>
</feature>
<proteinExistence type="predicted"/>
<evidence type="ECO:0000313" key="3">
    <source>
        <dbReference type="EMBL" id="CAJ61323.1"/>
    </source>
</evidence>
<dbReference type="KEGG" id="fal:FRAAL2677"/>
<organism evidence="3 4">
    <name type="scientific">Frankia alni (strain DSM 45986 / CECT 9034 / ACN14a)</name>
    <dbReference type="NCBI Taxonomy" id="326424"/>
    <lineage>
        <taxon>Bacteria</taxon>
        <taxon>Bacillati</taxon>
        <taxon>Actinomycetota</taxon>
        <taxon>Actinomycetes</taxon>
        <taxon>Frankiales</taxon>
        <taxon>Frankiaceae</taxon>
        <taxon>Frankia</taxon>
    </lineage>
</organism>
<gene>
    <name evidence="3" type="ordered locus">FRAAL2677</name>
</gene>
<protein>
    <recommendedName>
        <fullName evidence="2">SGNH hydrolase-type esterase domain-containing protein</fullName>
    </recommendedName>
</protein>
<dbReference type="EMBL" id="CT573213">
    <property type="protein sequence ID" value="CAJ61323.1"/>
    <property type="molecule type" value="Genomic_DNA"/>
</dbReference>
<dbReference type="PANTHER" id="PTHR30383">
    <property type="entry name" value="THIOESTERASE 1/PROTEASE 1/LYSOPHOSPHOLIPASE L1"/>
    <property type="match status" value="1"/>
</dbReference>
<dbReference type="STRING" id="326424.FRAAL2677"/>
<dbReference type="Pfam" id="PF13472">
    <property type="entry name" value="Lipase_GDSL_2"/>
    <property type="match status" value="1"/>
</dbReference>
<dbReference type="InterPro" id="IPR013320">
    <property type="entry name" value="ConA-like_dom_sf"/>
</dbReference>
<keyword evidence="4" id="KW-1185">Reference proteome</keyword>
<reference evidence="3 4" key="1">
    <citation type="journal article" date="2007" name="Genome Res.">
        <title>Genome characteristics of facultatively symbiotic Frankia sp. strains reflect host range and host plant biogeography.</title>
        <authorList>
            <person name="Normand P."/>
            <person name="Lapierre P."/>
            <person name="Tisa L.S."/>
            <person name="Gogarten J.P."/>
            <person name="Alloisio N."/>
            <person name="Bagnarol E."/>
            <person name="Bassi C.A."/>
            <person name="Berry A.M."/>
            <person name="Bickhart D.M."/>
            <person name="Choisne N."/>
            <person name="Couloux A."/>
            <person name="Cournoyer B."/>
            <person name="Cruveiller S."/>
            <person name="Daubin V."/>
            <person name="Demange N."/>
            <person name="Francino M.P."/>
            <person name="Goltsman E."/>
            <person name="Huang Y."/>
            <person name="Kopp O.R."/>
            <person name="Labarre L."/>
            <person name="Lapidus A."/>
            <person name="Lavire C."/>
            <person name="Marechal J."/>
            <person name="Martinez M."/>
            <person name="Mastronunzio J.E."/>
            <person name="Mullin B.C."/>
            <person name="Niemann J."/>
            <person name="Pujic P."/>
            <person name="Rawnsley T."/>
            <person name="Rouy Z."/>
            <person name="Schenowitz C."/>
            <person name="Sellstedt A."/>
            <person name="Tavares F."/>
            <person name="Tomkins J.P."/>
            <person name="Vallenet D."/>
            <person name="Valverde C."/>
            <person name="Wall L.G."/>
            <person name="Wang Y."/>
            <person name="Medigue C."/>
            <person name="Benson D.R."/>
        </authorList>
    </citation>
    <scope>NUCLEOTIDE SEQUENCE [LARGE SCALE GENOMIC DNA]</scope>
    <source>
        <strain evidence="4">DSM 45986 / CECT 9034 / ACN14a</strain>
    </source>
</reference>
<dbReference type="InterPro" id="IPR013830">
    <property type="entry name" value="SGNH_hydro"/>
</dbReference>
<dbReference type="Pfam" id="PF13385">
    <property type="entry name" value="Laminin_G_3"/>
    <property type="match status" value="1"/>
</dbReference>
<dbReference type="HOGENOM" id="CLU_296253_0_0_11"/>
<evidence type="ECO:0000259" key="2">
    <source>
        <dbReference type="Pfam" id="PF13472"/>
    </source>
</evidence>
<dbReference type="Gene3D" id="3.40.50.1110">
    <property type="entry name" value="SGNH hydrolase"/>
    <property type="match status" value="1"/>
</dbReference>
<dbReference type="AlphaFoldDB" id="Q0RMC8"/>
<name>Q0RMC8_FRAAA</name>
<dbReference type="PANTHER" id="PTHR30383:SF5">
    <property type="entry name" value="SGNH HYDROLASE-TYPE ESTERASE DOMAIN-CONTAINING PROTEIN"/>
    <property type="match status" value="1"/>
</dbReference>
<accession>Q0RMC8</accession>
<feature type="compositionally biased region" description="Low complexity" evidence="1">
    <location>
        <begin position="15"/>
        <end position="25"/>
    </location>
</feature>
<feature type="compositionally biased region" description="Pro residues" evidence="1">
    <location>
        <begin position="1"/>
        <end position="14"/>
    </location>
</feature>
<evidence type="ECO:0000256" key="1">
    <source>
        <dbReference type="SAM" id="MobiDB-lite"/>
    </source>
</evidence>
<dbReference type="InterPro" id="IPR051532">
    <property type="entry name" value="Ester_Hydrolysis_Enzymes"/>
</dbReference>
<dbReference type="Gene3D" id="2.60.120.260">
    <property type="entry name" value="Galactose-binding domain-like"/>
    <property type="match status" value="1"/>
</dbReference>
<dbReference type="Gene3D" id="2.60.120.200">
    <property type="match status" value="1"/>
</dbReference>
<feature type="region of interest" description="Disordered" evidence="1">
    <location>
        <begin position="1"/>
        <end position="26"/>
    </location>
</feature>
<sequence>MPAPPRSLPAPPAPAGCCPRSSSPPTGAKTLTATYAGRYAETALRTDGQIARGVPVTVYPTGSGMPAMLYADRDRSALADNPVIVDPITGQLDFWTEPGLYDLVGPGVELRAVPVGGDPDDYAPADPNGRVPFEALPIGSTARTIPAADDPRLVGAEQTSRRGQPGGYAALDADGLLLTSQIPGSGAPVTTVAGRTGAVVLTEADIAGLVEDLAARQVISALGQPGGYAALDAAGTVPVGQLPVGSGPATVAAGNDPRLTGVELAAHKGQPGGYAALGSDGRVPVSQLPVTAVTSVAGRTGDIALVEADVAGLPADLAARQNVAAKGTPNGYAALGADGLVPSSQLPAIPVSSVAGRTGAVTLVEADVAGLPADLAGKQNVAAKGTPNGYAGLDSSARVPVAQLPIGTGAGTVAAGTVDAAASTGSLRTLGIGPAQAAVGSQAVTSPQLAAWRGGLGNRLYGPVSAVCIGSSTTAGYNATARTRRYTDQVGVDLHARYNPPGVTGGVHILATDTGWTVSGSHGTDGNGLGLASVTLTASASMSRTEAGTGFDVHFVQGPNSGAFTVAVDGGSGATITPDTAGTADRHDGIYISPVLSFGSHSITITASTATVINGIYVRGGDEISGIRIYTSGAAGTTAASWAGASPSLFQRLAALSPRLVTIMLGANDFAGGVSPTAFQANLQTLINAVAGAVTPTPSILVIATYLRLDVSGSAYPWSAYTAAMAAVAAAHPGLVDYLDISGVYPTSQASDQASLLIDPADFVHQTDRGHRTMADQIIATLTAPAPPAVTLPPFDPRQVAGLLTWLDAGSLGLADGTAAGSWTPSAGLEAAALTQATVEQRPVYRTGRVNGRPALVFTAASNHNLDSGVWAGKRAVPLTVIAIAKIYTGNTGNLFTGRSGTYAYAGISTGTTLSAGAGAVSEINQGITLDTWHVIAVLYNSGASAIYLDSRTATVTGTTGTGASAALPGLRLGTNSGANSNWYDGEMAELTVYGRALSGGELAALMSWYGTRYGITIS</sequence>
<dbReference type="InterPro" id="IPR036514">
    <property type="entry name" value="SGNH_hydro_sf"/>
</dbReference>
<dbReference type="CDD" id="cd00229">
    <property type="entry name" value="SGNH_hydrolase"/>
    <property type="match status" value="1"/>
</dbReference>
<dbReference type="Proteomes" id="UP000000657">
    <property type="component" value="Chromosome"/>
</dbReference>
<dbReference type="SUPFAM" id="SSF52266">
    <property type="entry name" value="SGNH hydrolase"/>
    <property type="match status" value="1"/>
</dbReference>
<dbReference type="eggNOG" id="COG2755">
    <property type="taxonomic scope" value="Bacteria"/>
</dbReference>
<dbReference type="SUPFAM" id="SSF49899">
    <property type="entry name" value="Concanavalin A-like lectins/glucanases"/>
    <property type="match status" value="1"/>
</dbReference>
<evidence type="ECO:0000313" key="4">
    <source>
        <dbReference type="Proteomes" id="UP000000657"/>
    </source>
</evidence>
<dbReference type="GO" id="GO:0004622">
    <property type="term" value="F:phosphatidylcholine lysophospholipase activity"/>
    <property type="evidence" value="ECO:0007669"/>
    <property type="project" value="TreeGrafter"/>
</dbReference>